<keyword evidence="8" id="KW-1185">Reference proteome</keyword>
<reference evidence="7 8" key="1">
    <citation type="submission" date="2020-08" db="EMBL/GenBank/DDBJ databases">
        <title>Complete Genome Sequence of Effusibacillus dendaii Strain skT53, Isolated from Farmland soil.</title>
        <authorList>
            <person name="Konishi T."/>
            <person name="Kawasaki H."/>
        </authorList>
    </citation>
    <scope>NUCLEOTIDE SEQUENCE [LARGE SCALE GENOMIC DNA]</scope>
    <source>
        <strain evidence="8">skT53</strain>
    </source>
</reference>
<keyword evidence="4 6" id="KW-1133">Transmembrane helix</keyword>
<dbReference type="RefSeq" id="WP_200759844.1">
    <property type="nucleotide sequence ID" value="NZ_AP023366.1"/>
</dbReference>
<evidence type="ECO:0000256" key="6">
    <source>
        <dbReference type="SAM" id="Phobius"/>
    </source>
</evidence>
<keyword evidence="5 6" id="KW-0472">Membrane</keyword>
<comment type="subcellular location">
    <subcellularLocation>
        <location evidence="1">Membrane</location>
        <topology evidence="1">Multi-pass membrane protein</topology>
    </subcellularLocation>
</comment>
<dbReference type="KEGG" id="eff:skT53_07530"/>
<evidence type="ECO:0000313" key="8">
    <source>
        <dbReference type="Proteomes" id="UP000593802"/>
    </source>
</evidence>
<gene>
    <name evidence="7" type="ORF">skT53_07530</name>
</gene>
<dbReference type="Proteomes" id="UP000593802">
    <property type="component" value="Chromosome"/>
</dbReference>
<name>A0A7I8D6J6_9BACL</name>
<evidence type="ECO:0000256" key="4">
    <source>
        <dbReference type="ARBA" id="ARBA00022989"/>
    </source>
</evidence>
<evidence type="ECO:0000313" key="7">
    <source>
        <dbReference type="EMBL" id="BCJ85768.1"/>
    </source>
</evidence>
<sequence>MIDFVIGCIGSIAISGIAYGKRSLSFSGAIAAVFVGTILYGVGSVAWFGTLIAFFVSSSLLSKYKQNVKRQAEQKYEKTGRRDAGQVWANGGTAVFLALANAFWPTPLWWIVFVGVMAAVNADTWATEIGGLSPKPPRSILTGRRVEAGTSGAVSGLGVIASAAGGLFIGGIAGLLNEFLPEPQAYVLPTDPALRVMFLTMLGIAAGLTGSLTDSLIGARWQSMYRCSVCGMDVERKFHCDSPAQPIQGYHWMTNDSVNLISSWAGGGIGLIFYAGYVLNGL</sequence>
<feature type="transmembrane region" description="Helical" evidence="6">
    <location>
        <begin position="196"/>
        <end position="217"/>
    </location>
</feature>
<dbReference type="PANTHER" id="PTHR13353">
    <property type="entry name" value="TRANSMEMBRANE PROTEIN 19"/>
    <property type="match status" value="1"/>
</dbReference>
<evidence type="ECO:0000256" key="1">
    <source>
        <dbReference type="ARBA" id="ARBA00004141"/>
    </source>
</evidence>
<evidence type="ECO:0000256" key="2">
    <source>
        <dbReference type="ARBA" id="ARBA00009012"/>
    </source>
</evidence>
<feature type="transmembrane region" description="Helical" evidence="6">
    <location>
        <begin position="153"/>
        <end position="176"/>
    </location>
</feature>
<keyword evidence="3 6" id="KW-0812">Transmembrane</keyword>
<dbReference type="Pfam" id="PF01940">
    <property type="entry name" value="DUF92"/>
    <property type="match status" value="1"/>
</dbReference>
<proteinExistence type="inferred from homology"/>
<evidence type="ECO:0000256" key="5">
    <source>
        <dbReference type="ARBA" id="ARBA00023136"/>
    </source>
</evidence>
<dbReference type="PANTHER" id="PTHR13353:SF5">
    <property type="entry name" value="TRANSMEMBRANE PROTEIN 19"/>
    <property type="match status" value="1"/>
</dbReference>
<feature type="transmembrane region" description="Helical" evidence="6">
    <location>
        <begin position="258"/>
        <end position="279"/>
    </location>
</feature>
<feature type="transmembrane region" description="Helical" evidence="6">
    <location>
        <begin position="30"/>
        <end position="56"/>
    </location>
</feature>
<evidence type="ECO:0008006" key="9">
    <source>
        <dbReference type="Google" id="ProtNLM"/>
    </source>
</evidence>
<dbReference type="GO" id="GO:0016020">
    <property type="term" value="C:membrane"/>
    <property type="evidence" value="ECO:0007669"/>
    <property type="project" value="UniProtKB-SubCell"/>
</dbReference>
<evidence type="ECO:0000256" key="3">
    <source>
        <dbReference type="ARBA" id="ARBA00022692"/>
    </source>
</evidence>
<protein>
    <recommendedName>
        <fullName evidence="9">DUF92 domain-containing protein</fullName>
    </recommendedName>
</protein>
<comment type="similarity">
    <text evidence="2">Belongs to the TMEM19 family.</text>
</comment>
<dbReference type="EMBL" id="AP023366">
    <property type="protein sequence ID" value="BCJ85768.1"/>
    <property type="molecule type" value="Genomic_DNA"/>
</dbReference>
<dbReference type="AlphaFoldDB" id="A0A7I8D6J6"/>
<dbReference type="InterPro" id="IPR002794">
    <property type="entry name" value="DUF92_TMEM19"/>
</dbReference>
<organism evidence="7 8">
    <name type="scientific">Effusibacillus dendaii</name>
    <dbReference type="NCBI Taxonomy" id="2743772"/>
    <lineage>
        <taxon>Bacteria</taxon>
        <taxon>Bacillati</taxon>
        <taxon>Bacillota</taxon>
        <taxon>Bacilli</taxon>
        <taxon>Bacillales</taxon>
        <taxon>Alicyclobacillaceae</taxon>
        <taxon>Effusibacillus</taxon>
    </lineage>
</organism>
<accession>A0A7I8D6J6</accession>